<keyword evidence="1" id="KW-0812">Transmembrane</keyword>
<gene>
    <name evidence="2" type="ORF">P8192_04535</name>
</gene>
<sequence>MTQPVDAAPKPQYTRKQGERMYQNVKAMAFSVLATVAIVALVVMLNPLRDRDADPGIDVPAIAAEASSVADFTALAPEIPEDWYASYARWNGSPSDGVPNWQVGYVTPDEEFVGFVQSSDANSTWVGQQVHGAAESGLIELSGHDFSVHRADNGHTYLVTELAHEEAAGSEASDIDSVTLVVSGSGSDEQITTLTKAVLENDNESRS</sequence>
<keyword evidence="1" id="KW-1133">Transmembrane helix</keyword>
<name>A0ABY8H8Z8_9MICC</name>
<dbReference type="Pfam" id="PF14030">
    <property type="entry name" value="DUF4245"/>
    <property type="match status" value="1"/>
</dbReference>
<reference evidence="2 3" key="1">
    <citation type="submission" date="2023-04" db="EMBL/GenBank/DDBJ databases">
        <title>Funneling lignin-derived compounds into biodiesel using alkali-halophilic Citricoccus sp. P2.</title>
        <authorList>
            <person name="Luo C.-B."/>
        </authorList>
    </citation>
    <scope>NUCLEOTIDE SEQUENCE [LARGE SCALE GENOMIC DNA]</scope>
    <source>
        <strain evidence="2 3">P2</strain>
    </source>
</reference>
<keyword evidence="1" id="KW-0472">Membrane</keyword>
<organism evidence="2 3">
    <name type="scientific">Citricoccus muralis</name>
    <dbReference type="NCBI Taxonomy" id="169134"/>
    <lineage>
        <taxon>Bacteria</taxon>
        <taxon>Bacillati</taxon>
        <taxon>Actinomycetota</taxon>
        <taxon>Actinomycetes</taxon>
        <taxon>Micrococcales</taxon>
        <taxon>Micrococcaceae</taxon>
        <taxon>Citricoccus</taxon>
    </lineage>
</organism>
<keyword evidence="3" id="KW-1185">Reference proteome</keyword>
<proteinExistence type="predicted"/>
<feature type="transmembrane region" description="Helical" evidence="1">
    <location>
        <begin position="25"/>
        <end position="45"/>
    </location>
</feature>
<protein>
    <submittedName>
        <fullName evidence="2">DUF4245 domain-containing protein</fullName>
    </submittedName>
</protein>
<evidence type="ECO:0000313" key="2">
    <source>
        <dbReference type="EMBL" id="WFP17381.1"/>
    </source>
</evidence>
<dbReference type="InterPro" id="IPR025339">
    <property type="entry name" value="DUF4245"/>
</dbReference>
<evidence type="ECO:0000256" key="1">
    <source>
        <dbReference type="SAM" id="Phobius"/>
    </source>
</evidence>
<evidence type="ECO:0000313" key="3">
    <source>
        <dbReference type="Proteomes" id="UP001219037"/>
    </source>
</evidence>
<accession>A0ABY8H8Z8</accession>
<dbReference type="RefSeq" id="WP_278158821.1">
    <property type="nucleotide sequence ID" value="NZ_CP121252.1"/>
</dbReference>
<dbReference type="Proteomes" id="UP001219037">
    <property type="component" value="Chromosome"/>
</dbReference>
<dbReference type="EMBL" id="CP121252">
    <property type="protein sequence ID" value="WFP17381.1"/>
    <property type="molecule type" value="Genomic_DNA"/>
</dbReference>